<dbReference type="AlphaFoldDB" id="A0A4Y2J0W2"/>
<dbReference type="Proteomes" id="UP000499080">
    <property type="component" value="Unassembled WGS sequence"/>
</dbReference>
<feature type="region of interest" description="Disordered" evidence="1">
    <location>
        <begin position="1"/>
        <end position="27"/>
    </location>
</feature>
<evidence type="ECO:0000313" key="2">
    <source>
        <dbReference type="EMBL" id="GBM83560.1"/>
    </source>
</evidence>
<protein>
    <submittedName>
        <fullName evidence="2">Uncharacterized protein</fullName>
    </submittedName>
</protein>
<evidence type="ECO:0000256" key="1">
    <source>
        <dbReference type="SAM" id="MobiDB-lite"/>
    </source>
</evidence>
<gene>
    <name evidence="2" type="ORF">AVEN_74947_1</name>
</gene>
<dbReference type="EMBL" id="BGPR01003091">
    <property type="protein sequence ID" value="GBM83560.1"/>
    <property type="molecule type" value="Genomic_DNA"/>
</dbReference>
<accession>A0A4Y2J0W2</accession>
<name>A0A4Y2J0W2_ARAVE</name>
<comment type="caution">
    <text evidence="2">The sequence shown here is derived from an EMBL/GenBank/DDBJ whole genome shotgun (WGS) entry which is preliminary data.</text>
</comment>
<proteinExistence type="predicted"/>
<evidence type="ECO:0000313" key="3">
    <source>
        <dbReference type="Proteomes" id="UP000499080"/>
    </source>
</evidence>
<sequence length="99" mass="11674">MSEQRVEDDWMEDEDEANNEKNRKKNLRRQEGSFPLRIFCVCEGRENTGVQVFLLRNIIYIAKASVHCIFNIKCEINLPTQDQRVKNGNSRRVPKGHRL</sequence>
<organism evidence="2 3">
    <name type="scientific">Araneus ventricosus</name>
    <name type="common">Orbweaver spider</name>
    <name type="synonym">Epeira ventricosa</name>
    <dbReference type="NCBI Taxonomy" id="182803"/>
    <lineage>
        <taxon>Eukaryota</taxon>
        <taxon>Metazoa</taxon>
        <taxon>Ecdysozoa</taxon>
        <taxon>Arthropoda</taxon>
        <taxon>Chelicerata</taxon>
        <taxon>Arachnida</taxon>
        <taxon>Araneae</taxon>
        <taxon>Araneomorphae</taxon>
        <taxon>Entelegynae</taxon>
        <taxon>Araneoidea</taxon>
        <taxon>Araneidae</taxon>
        <taxon>Araneus</taxon>
    </lineage>
</organism>
<keyword evidence="3" id="KW-1185">Reference proteome</keyword>
<reference evidence="2 3" key="1">
    <citation type="journal article" date="2019" name="Sci. Rep.">
        <title>Orb-weaving spider Araneus ventricosus genome elucidates the spidroin gene catalogue.</title>
        <authorList>
            <person name="Kono N."/>
            <person name="Nakamura H."/>
            <person name="Ohtoshi R."/>
            <person name="Moran D.A.P."/>
            <person name="Shinohara A."/>
            <person name="Yoshida Y."/>
            <person name="Fujiwara M."/>
            <person name="Mori M."/>
            <person name="Tomita M."/>
            <person name="Arakawa K."/>
        </authorList>
    </citation>
    <scope>NUCLEOTIDE SEQUENCE [LARGE SCALE GENOMIC DNA]</scope>
</reference>